<dbReference type="PANTHER" id="PTHR11404">
    <property type="entry name" value="SUPEROXIDE DISMUTASE 2"/>
    <property type="match status" value="1"/>
</dbReference>
<dbReference type="InterPro" id="IPR001189">
    <property type="entry name" value="Mn/Fe_SOD"/>
</dbReference>
<comment type="caution">
    <text evidence="9">The sequence shown here is derived from an EMBL/GenBank/DDBJ whole genome shotgun (WGS) entry which is preliminary data.</text>
</comment>
<dbReference type="PANTHER" id="PTHR11404:SF6">
    <property type="entry name" value="SUPEROXIDE DISMUTASE [MN], MITOCHONDRIAL"/>
    <property type="match status" value="1"/>
</dbReference>
<dbReference type="EC" id="1.15.1.1" evidence="2 6"/>
<dbReference type="Pfam" id="PF02777">
    <property type="entry name" value="Sod_Fe_C"/>
    <property type="match status" value="1"/>
</dbReference>
<evidence type="ECO:0000313" key="10">
    <source>
        <dbReference type="Proteomes" id="UP000178723"/>
    </source>
</evidence>
<evidence type="ECO:0000256" key="1">
    <source>
        <dbReference type="ARBA" id="ARBA00008714"/>
    </source>
</evidence>
<evidence type="ECO:0000259" key="7">
    <source>
        <dbReference type="Pfam" id="PF00081"/>
    </source>
</evidence>
<evidence type="ECO:0000256" key="6">
    <source>
        <dbReference type="RuleBase" id="RU000414"/>
    </source>
</evidence>
<feature type="binding site" evidence="5">
    <location>
        <position position="164"/>
    </location>
    <ligand>
        <name>Mn(2+)</name>
        <dbReference type="ChEBI" id="CHEBI:29035"/>
    </ligand>
</feature>
<dbReference type="STRING" id="1802407.A3I40_03895"/>
<dbReference type="AlphaFoldDB" id="A0A1F7VAY1"/>
<dbReference type="Gene3D" id="1.10.287.990">
    <property type="entry name" value="Fe,Mn superoxide dismutase (SOD) domain"/>
    <property type="match status" value="1"/>
</dbReference>
<feature type="domain" description="Manganese/iron superoxide dismutase C-terminal" evidence="8">
    <location>
        <begin position="93"/>
        <end position="191"/>
    </location>
</feature>
<dbReference type="InterPro" id="IPR036314">
    <property type="entry name" value="SOD_C_sf"/>
</dbReference>
<feature type="binding site" evidence="5">
    <location>
        <position position="80"/>
    </location>
    <ligand>
        <name>Mn(2+)</name>
        <dbReference type="ChEBI" id="CHEBI:29035"/>
    </ligand>
</feature>
<dbReference type="InterPro" id="IPR036324">
    <property type="entry name" value="Mn/Fe_SOD_N_sf"/>
</dbReference>
<dbReference type="InterPro" id="IPR019832">
    <property type="entry name" value="Mn/Fe_SOD_C"/>
</dbReference>
<dbReference type="SUPFAM" id="SSF46609">
    <property type="entry name" value="Fe,Mn superoxide dismutase (SOD), N-terminal domain"/>
    <property type="match status" value="1"/>
</dbReference>
<feature type="binding site" evidence="5">
    <location>
        <position position="25"/>
    </location>
    <ligand>
        <name>Mn(2+)</name>
        <dbReference type="ChEBI" id="CHEBI:29035"/>
    </ligand>
</feature>
<dbReference type="EMBL" id="MGEP01000023">
    <property type="protein sequence ID" value="OGL87288.1"/>
    <property type="molecule type" value="Genomic_DNA"/>
</dbReference>
<evidence type="ECO:0000259" key="8">
    <source>
        <dbReference type="Pfam" id="PF02777"/>
    </source>
</evidence>
<evidence type="ECO:0000256" key="4">
    <source>
        <dbReference type="ARBA" id="ARBA00023002"/>
    </source>
</evidence>
<evidence type="ECO:0000256" key="2">
    <source>
        <dbReference type="ARBA" id="ARBA00012682"/>
    </source>
</evidence>
<evidence type="ECO:0000256" key="3">
    <source>
        <dbReference type="ARBA" id="ARBA00022723"/>
    </source>
</evidence>
<dbReference type="SUPFAM" id="SSF54719">
    <property type="entry name" value="Fe,Mn superoxide dismutase (SOD), C-terminal domain"/>
    <property type="match status" value="1"/>
</dbReference>
<feature type="domain" description="Manganese/iron superoxide dismutase N-terminal" evidence="7">
    <location>
        <begin position="4"/>
        <end position="87"/>
    </location>
</feature>
<accession>A0A1F7VAY1</accession>
<dbReference type="InterPro" id="IPR050265">
    <property type="entry name" value="Fe/Mn_Superoxide_Dismutase"/>
</dbReference>
<dbReference type="GO" id="GO:0046872">
    <property type="term" value="F:metal ion binding"/>
    <property type="evidence" value="ECO:0007669"/>
    <property type="project" value="UniProtKB-KW"/>
</dbReference>
<dbReference type="InterPro" id="IPR019831">
    <property type="entry name" value="Mn/Fe_SOD_N"/>
</dbReference>
<gene>
    <name evidence="9" type="ORF">A3I40_03895</name>
</gene>
<keyword evidence="3 5" id="KW-0479">Metal-binding</keyword>
<dbReference type="GO" id="GO:0004784">
    <property type="term" value="F:superoxide dismutase activity"/>
    <property type="evidence" value="ECO:0007669"/>
    <property type="project" value="UniProtKB-EC"/>
</dbReference>
<protein>
    <recommendedName>
        <fullName evidence="2 6">Superoxide dismutase</fullName>
        <ecNumber evidence="2 6">1.15.1.1</ecNumber>
    </recommendedName>
</protein>
<organism evidence="9 10">
    <name type="scientific">Candidatus Uhrbacteria bacterium RIFCSPLOWO2_02_FULL_48_12</name>
    <dbReference type="NCBI Taxonomy" id="1802407"/>
    <lineage>
        <taxon>Bacteria</taxon>
        <taxon>Candidatus Uhriibacteriota</taxon>
    </lineage>
</organism>
<evidence type="ECO:0000256" key="5">
    <source>
        <dbReference type="PIRSR" id="PIRSR000349-1"/>
    </source>
</evidence>
<name>A0A1F7VAY1_9BACT</name>
<sequence length="204" mass="22765">MKYEPKPLPFKKALIGISEKTMAIHHDKLYQGYVNKMQEIAEKLTAFEKGEGLDTANQTYSALRALKDGETFAVNGVYLHEYYFNILGGGGKPSGALADALAEKYGPLDNFLNYFKACGIAARGWAVLCWDTHGADLQIYTGDAHNQGGVWGAIPIIVLDVYEHAYFIDYGSDRAKYIDDYFQNLNWDAANAVYAMARQIKRTV</sequence>
<comment type="catalytic activity">
    <reaction evidence="6">
        <text>2 superoxide + 2 H(+) = H2O2 + O2</text>
        <dbReference type="Rhea" id="RHEA:20696"/>
        <dbReference type="ChEBI" id="CHEBI:15378"/>
        <dbReference type="ChEBI" id="CHEBI:15379"/>
        <dbReference type="ChEBI" id="CHEBI:16240"/>
        <dbReference type="ChEBI" id="CHEBI:18421"/>
        <dbReference type="EC" id="1.15.1.1"/>
    </reaction>
</comment>
<dbReference type="Gene3D" id="3.55.40.20">
    <property type="entry name" value="Iron/manganese superoxide dismutase, C-terminal domain"/>
    <property type="match status" value="1"/>
</dbReference>
<feature type="binding site" evidence="5">
    <location>
        <position position="160"/>
    </location>
    <ligand>
        <name>Mn(2+)</name>
        <dbReference type="ChEBI" id="CHEBI:29035"/>
    </ligand>
</feature>
<comment type="similarity">
    <text evidence="1 6">Belongs to the iron/manganese superoxide dismutase family.</text>
</comment>
<evidence type="ECO:0000313" key="9">
    <source>
        <dbReference type="EMBL" id="OGL87288.1"/>
    </source>
</evidence>
<proteinExistence type="inferred from homology"/>
<comment type="function">
    <text evidence="6">Destroys radicals which are normally produced within the cells and which are toxic to biological systems.</text>
</comment>
<dbReference type="Proteomes" id="UP000178723">
    <property type="component" value="Unassembled WGS sequence"/>
</dbReference>
<dbReference type="PIRSF" id="PIRSF000349">
    <property type="entry name" value="SODismutase"/>
    <property type="match status" value="1"/>
</dbReference>
<reference evidence="9 10" key="1">
    <citation type="journal article" date="2016" name="Nat. Commun.">
        <title>Thousands of microbial genomes shed light on interconnected biogeochemical processes in an aquifer system.</title>
        <authorList>
            <person name="Anantharaman K."/>
            <person name="Brown C.T."/>
            <person name="Hug L.A."/>
            <person name="Sharon I."/>
            <person name="Castelle C.J."/>
            <person name="Probst A.J."/>
            <person name="Thomas B.C."/>
            <person name="Singh A."/>
            <person name="Wilkins M.J."/>
            <person name="Karaoz U."/>
            <person name="Brodie E.L."/>
            <person name="Williams K.H."/>
            <person name="Hubbard S.S."/>
            <person name="Banfield J.F."/>
        </authorList>
    </citation>
    <scope>NUCLEOTIDE SEQUENCE [LARGE SCALE GENOMIC DNA]</scope>
</reference>
<dbReference type="Pfam" id="PF00081">
    <property type="entry name" value="Sod_Fe_N"/>
    <property type="match status" value="1"/>
</dbReference>
<keyword evidence="4 6" id="KW-0560">Oxidoreductase</keyword>